<dbReference type="STRING" id="861450.HMPREF0080_00638"/>
<reference evidence="2 3" key="1">
    <citation type="submission" date="2011-08" db="EMBL/GenBank/DDBJ databases">
        <authorList>
            <person name="Weinstock G."/>
            <person name="Sodergren E."/>
            <person name="Clifton S."/>
            <person name="Fulton L."/>
            <person name="Fulton B."/>
            <person name="Courtney L."/>
            <person name="Fronick C."/>
            <person name="Harrison M."/>
            <person name="Strong C."/>
            <person name="Farmer C."/>
            <person name="Delahaunty K."/>
            <person name="Markovic C."/>
            <person name="Hall O."/>
            <person name="Minx P."/>
            <person name="Tomlinson C."/>
            <person name="Mitreva M."/>
            <person name="Hou S."/>
            <person name="Chen J."/>
            <person name="Wollam A."/>
            <person name="Pepin K.H."/>
            <person name="Johnson M."/>
            <person name="Bhonagiri V."/>
            <person name="Zhang X."/>
            <person name="Suruliraj S."/>
            <person name="Warren W."/>
            <person name="Chinwalla A."/>
            <person name="Mardis E.R."/>
            <person name="Wilson R.K."/>
        </authorList>
    </citation>
    <scope>NUCLEOTIDE SEQUENCE [LARGE SCALE GENOMIC DNA]</scope>
    <source>
        <strain evidence="2 3">F0357</strain>
    </source>
</reference>
<name>G9YG74_9FIRM</name>
<accession>G9YG74</accession>
<sequence>MNYRQRANLILALSFLAFFVIFFWWSTHELSMELKLVFFVLQSALIGGIADWFAVTALFDKPLGFPYHTELVHVHRNQIIDGMTRIVSEKLLQPYIWKDKLYKISFVDKFTDWLQTKEGHERFRNLLFESAQQIYTYTHKTDIQENIIVHIRDYLKRQPLVTFLQDRIINMLEDKDSKMLEDFIGLLKTCVRTDAFKQLLVESLQEWLNESKTTPHVIVMLNKFTGMVDMNRIAADVQKGLIVWLERWEHAGPAERQWLCRKLEMQLYSMNGQLTYTVQSWQDHFVNLLPVEKWFIATQRTSQSYFTTGPVGKKKLQDLLEREFMNYLEYCSEHPEIKQWLDDQIRRCVEIVLENEHALIGVAVKEVLSGFDKKKFNEFLESKVGEDLAWIRINGTIVGAVIGLIVFGFVEMLYAPYIIPAIRGLFLL</sequence>
<protein>
    <recommendedName>
        <fullName evidence="4">DUF445 domain-containing protein</fullName>
    </recommendedName>
</protein>
<evidence type="ECO:0008006" key="4">
    <source>
        <dbReference type="Google" id="ProtNLM"/>
    </source>
</evidence>
<keyword evidence="1" id="KW-0812">Transmembrane</keyword>
<dbReference type="GO" id="GO:0005886">
    <property type="term" value="C:plasma membrane"/>
    <property type="evidence" value="ECO:0007669"/>
    <property type="project" value="TreeGrafter"/>
</dbReference>
<keyword evidence="1" id="KW-0472">Membrane</keyword>
<dbReference type="RefSeq" id="WP_006789627.1">
    <property type="nucleotide sequence ID" value="NZ_JH417573.1"/>
</dbReference>
<dbReference type="InterPro" id="IPR007383">
    <property type="entry name" value="DUF445"/>
</dbReference>
<keyword evidence="1" id="KW-1133">Transmembrane helix</keyword>
<feature type="transmembrane region" description="Helical" evidence="1">
    <location>
        <begin position="37"/>
        <end position="59"/>
    </location>
</feature>
<feature type="transmembrane region" description="Helical" evidence="1">
    <location>
        <begin position="7"/>
        <end position="25"/>
    </location>
</feature>
<dbReference type="HOGENOM" id="CLU_036718_2_0_9"/>
<evidence type="ECO:0000313" key="2">
    <source>
        <dbReference type="EMBL" id="EHM42387.1"/>
    </source>
</evidence>
<dbReference type="PANTHER" id="PTHR38442:SF1">
    <property type="entry name" value="INNER MEMBRANE PROTEIN"/>
    <property type="match status" value="1"/>
</dbReference>
<dbReference type="Pfam" id="PF04286">
    <property type="entry name" value="DUF445"/>
    <property type="match status" value="1"/>
</dbReference>
<keyword evidence="3" id="KW-1185">Reference proteome</keyword>
<dbReference type="eggNOG" id="COG2733">
    <property type="taxonomic scope" value="Bacteria"/>
</dbReference>
<dbReference type="PATRIC" id="fig|861450.3.peg.611"/>
<dbReference type="AlphaFoldDB" id="G9YG74"/>
<organism evidence="2 3">
    <name type="scientific">Anaeroglobus geminatus F0357</name>
    <dbReference type="NCBI Taxonomy" id="861450"/>
    <lineage>
        <taxon>Bacteria</taxon>
        <taxon>Bacillati</taxon>
        <taxon>Bacillota</taxon>
        <taxon>Negativicutes</taxon>
        <taxon>Veillonellales</taxon>
        <taxon>Veillonellaceae</taxon>
        <taxon>Anaeroglobus</taxon>
    </lineage>
</organism>
<dbReference type="OrthoDB" id="9769590at2"/>
<evidence type="ECO:0000313" key="3">
    <source>
        <dbReference type="Proteomes" id="UP000005481"/>
    </source>
</evidence>
<proteinExistence type="predicted"/>
<comment type="caution">
    <text evidence="2">The sequence shown here is derived from an EMBL/GenBank/DDBJ whole genome shotgun (WGS) entry which is preliminary data.</text>
</comment>
<dbReference type="Proteomes" id="UP000005481">
    <property type="component" value="Unassembled WGS sequence"/>
</dbReference>
<dbReference type="EMBL" id="AGCJ01000019">
    <property type="protein sequence ID" value="EHM42387.1"/>
    <property type="molecule type" value="Genomic_DNA"/>
</dbReference>
<evidence type="ECO:0000256" key="1">
    <source>
        <dbReference type="SAM" id="Phobius"/>
    </source>
</evidence>
<dbReference type="PANTHER" id="PTHR38442">
    <property type="entry name" value="INNER MEMBRANE PROTEIN-RELATED"/>
    <property type="match status" value="1"/>
</dbReference>
<feature type="transmembrane region" description="Helical" evidence="1">
    <location>
        <begin position="397"/>
        <end position="419"/>
    </location>
</feature>
<gene>
    <name evidence="2" type="ORF">HMPREF0080_00638</name>
</gene>